<reference evidence="1" key="1">
    <citation type="submission" date="2017-05" db="EMBL/GenBank/DDBJ databases">
        <title>The Genome Sequence of Enterococcus sp. 9E7_DIV0242.</title>
        <authorList>
            <consortium name="The Broad Institute Genomics Platform"/>
            <consortium name="The Broad Institute Genomic Center for Infectious Diseases"/>
            <person name="Earl A."/>
            <person name="Manson A."/>
            <person name="Schwartman J."/>
            <person name="Gilmore M."/>
            <person name="Abouelleil A."/>
            <person name="Cao P."/>
            <person name="Chapman S."/>
            <person name="Cusick C."/>
            <person name="Shea T."/>
            <person name="Young S."/>
            <person name="Neafsey D."/>
            <person name="Nusbaum C."/>
            <person name="Birren B."/>
        </authorList>
    </citation>
    <scope>NUCLEOTIDE SEQUENCE [LARGE SCALE GENOMIC DNA]</scope>
    <source>
        <strain evidence="1">9E7_DIV0242</strain>
    </source>
</reference>
<protein>
    <submittedName>
        <fullName evidence="1">Uncharacterized protein</fullName>
    </submittedName>
</protein>
<dbReference type="EMBL" id="NGMM01000005">
    <property type="protein sequence ID" value="OTP13638.1"/>
    <property type="molecule type" value="Genomic_DNA"/>
</dbReference>
<evidence type="ECO:0000313" key="1">
    <source>
        <dbReference type="EMBL" id="OTP13638.1"/>
    </source>
</evidence>
<proteinExistence type="predicted"/>
<name>A0A242K3R8_9ENTE</name>
<comment type="caution">
    <text evidence="1">The sequence shown here is derived from an EMBL/GenBank/DDBJ whole genome shotgun (WGS) entry which is preliminary data.</text>
</comment>
<gene>
    <name evidence="1" type="ORF">A5888_003116</name>
</gene>
<organism evidence="1">
    <name type="scientific">Candidatus Enterococcus clewellii</name>
    <dbReference type="NCBI Taxonomy" id="1834193"/>
    <lineage>
        <taxon>Bacteria</taxon>
        <taxon>Bacillati</taxon>
        <taxon>Bacillota</taxon>
        <taxon>Bacilli</taxon>
        <taxon>Lactobacillales</taxon>
        <taxon>Enterococcaceae</taxon>
        <taxon>Enterococcus</taxon>
    </lineage>
</organism>
<sequence>MALKDEALEPDTELLYYAALHLIEEKMPVNITVYDDEYNLLSRQELSLSEAE</sequence>
<dbReference type="AlphaFoldDB" id="A0A242K3R8"/>
<dbReference type="RefSeq" id="WP_170924844.1">
    <property type="nucleotide sequence ID" value="NZ_CP147247.1"/>
</dbReference>
<accession>A0A242K3R8</accession>